<keyword evidence="8 11" id="KW-1133">Transmembrane helix</keyword>
<evidence type="ECO:0000256" key="4">
    <source>
        <dbReference type="ARBA" id="ARBA00022617"/>
    </source>
</evidence>
<sequence>MNSTLVLFALSSLFLTPAFAILSHCIRAPSLFALHPAANAVAHLILCPAAIYLMIERKSVADHKTRTKLVKTHFALQLLAFVLMGVGGAAAYMTKEQYNKPHFASTHSWFAGVFSTLWSLNLLGGLATTFLGKSANWQWKNPGHRIGGVLSFVGCGVTAVYGVYSGSWGAANLGSEKQLKVALLIGAAYAGLFIKALANFKTKPHLAKKDA</sequence>
<dbReference type="EMBL" id="JAKCXM010000219">
    <property type="protein sequence ID" value="KAJ0398355.1"/>
    <property type="molecule type" value="Genomic_DNA"/>
</dbReference>
<dbReference type="Pfam" id="PF03188">
    <property type="entry name" value="Cytochrom_B561"/>
    <property type="match status" value="1"/>
</dbReference>
<keyword evidence="10 11" id="KW-0472">Membrane</keyword>
<dbReference type="InterPro" id="IPR006593">
    <property type="entry name" value="Cyt_b561/ferric_Rdtase_TM"/>
</dbReference>
<keyword evidence="5 11" id="KW-0812">Transmembrane</keyword>
<dbReference type="Proteomes" id="UP001209570">
    <property type="component" value="Unassembled WGS sequence"/>
</dbReference>
<evidence type="ECO:0000313" key="14">
    <source>
        <dbReference type="EMBL" id="KAJ0398355.1"/>
    </source>
</evidence>
<name>A0AAD5LYY1_PYTIN</name>
<dbReference type="Gene3D" id="1.20.120.1770">
    <property type="match status" value="1"/>
</dbReference>
<dbReference type="PANTHER" id="PTHR15422:SF45">
    <property type="entry name" value="CYTOCHROME B561 DOMAIN-CONTAINING PROTEIN"/>
    <property type="match status" value="1"/>
</dbReference>
<evidence type="ECO:0000256" key="2">
    <source>
        <dbReference type="ARBA" id="ARBA00004141"/>
    </source>
</evidence>
<evidence type="ECO:0000259" key="13">
    <source>
        <dbReference type="PROSITE" id="PS50939"/>
    </source>
</evidence>
<dbReference type="PROSITE" id="PS50939">
    <property type="entry name" value="CYTOCHROME_B561"/>
    <property type="match status" value="1"/>
</dbReference>
<evidence type="ECO:0000256" key="7">
    <source>
        <dbReference type="ARBA" id="ARBA00022982"/>
    </source>
</evidence>
<feature type="domain" description="Cytochrome b561" evidence="13">
    <location>
        <begin position="1"/>
        <end position="201"/>
    </location>
</feature>
<feature type="chain" id="PRO_5041904151" description="Cytochrome b561 domain-containing protein" evidence="12">
    <location>
        <begin position="21"/>
        <end position="211"/>
    </location>
</feature>
<feature type="transmembrane region" description="Helical" evidence="11">
    <location>
        <begin position="74"/>
        <end position="94"/>
    </location>
</feature>
<dbReference type="GO" id="GO:0016020">
    <property type="term" value="C:membrane"/>
    <property type="evidence" value="ECO:0007669"/>
    <property type="project" value="UniProtKB-SubCell"/>
</dbReference>
<dbReference type="PANTHER" id="PTHR15422">
    <property type="entry name" value="OS05G0565100 PROTEIN"/>
    <property type="match status" value="1"/>
</dbReference>
<feature type="transmembrane region" description="Helical" evidence="11">
    <location>
        <begin position="109"/>
        <end position="131"/>
    </location>
</feature>
<dbReference type="InterPro" id="IPR045150">
    <property type="entry name" value="CYB561D1/2"/>
</dbReference>
<comment type="caution">
    <text evidence="14">The sequence shown here is derived from an EMBL/GenBank/DDBJ whole genome shotgun (WGS) entry which is preliminary data.</text>
</comment>
<organism evidence="14 15">
    <name type="scientific">Pythium insidiosum</name>
    <name type="common">Pythiosis disease agent</name>
    <dbReference type="NCBI Taxonomy" id="114742"/>
    <lineage>
        <taxon>Eukaryota</taxon>
        <taxon>Sar</taxon>
        <taxon>Stramenopiles</taxon>
        <taxon>Oomycota</taxon>
        <taxon>Peronosporomycetes</taxon>
        <taxon>Pythiales</taxon>
        <taxon>Pythiaceae</taxon>
        <taxon>Pythium</taxon>
    </lineage>
</organism>
<evidence type="ECO:0000256" key="12">
    <source>
        <dbReference type="SAM" id="SignalP"/>
    </source>
</evidence>
<proteinExistence type="predicted"/>
<keyword evidence="3" id="KW-0813">Transport</keyword>
<dbReference type="GO" id="GO:0046872">
    <property type="term" value="F:metal ion binding"/>
    <property type="evidence" value="ECO:0007669"/>
    <property type="project" value="UniProtKB-KW"/>
</dbReference>
<keyword evidence="6" id="KW-0479">Metal-binding</keyword>
<feature type="transmembrane region" description="Helical" evidence="11">
    <location>
        <begin position="143"/>
        <end position="164"/>
    </location>
</feature>
<dbReference type="SMART" id="SM00665">
    <property type="entry name" value="B561"/>
    <property type="match status" value="1"/>
</dbReference>
<comment type="cofactor">
    <cofactor evidence="1">
        <name>heme b</name>
        <dbReference type="ChEBI" id="CHEBI:60344"/>
    </cofactor>
</comment>
<keyword evidence="4" id="KW-0349">Heme</keyword>
<evidence type="ECO:0000256" key="9">
    <source>
        <dbReference type="ARBA" id="ARBA00023004"/>
    </source>
</evidence>
<evidence type="ECO:0000256" key="11">
    <source>
        <dbReference type="SAM" id="Phobius"/>
    </source>
</evidence>
<evidence type="ECO:0000256" key="1">
    <source>
        <dbReference type="ARBA" id="ARBA00001970"/>
    </source>
</evidence>
<dbReference type="GO" id="GO:0140575">
    <property type="term" value="F:transmembrane monodehydroascorbate reductase activity"/>
    <property type="evidence" value="ECO:0007669"/>
    <property type="project" value="InterPro"/>
</dbReference>
<keyword evidence="9" id="KW-0408">Iron</keyword>
<evidence type="ECO:0000256" key="3">
    <source>
        <dbReference type="ARBA" id="ARBA00022448"/>
    </source>
</evidence>
<keyword evidence="12" id="KW-0732">Signal</keyword>
<evidence type="ECO:0000313" key="15">
    <source>
        <dbReference type="Proteomes" id="UP001209570"/>
    </source>
</evidence>
<keyword evidence="15" id="KW-1185">Reference proteome</keyword>
<gene>
    <name evidence="14" type="ORF">P43SY_004221</name>
</gene>
<evidence type="ECO:0000256" key="5">
    <source>
        <dbReference type="ARBA" id="ARBA00022692"/>
    </source>
</evidence>
<evidence type="ECO:0000256" key="6">
    <source>
        <dbReference type="ARBA" id="ARBA00022723"/>
    </source>
</evidence>
<dbReference type="AlphaFoldDB" id="A0AAD5LYY1"/>
<protein>
    <recommendedName>
        <fullName evidence="13">Cytochrome b561 domain-containing protein</fullName>
    </recommendedName>
</protein>
<keyword evidence="7" id="KW-0249">Electron transport</keyword>
<reference evidence="14" key="1">
    <citation type="submission" date="2021-12" db="EMBL/GenBank/DDBJ databases">
        <title>Prjna785345.</title>
        <authorList>
            <person name="Rujirawat T."/>
            <person name="Krajaejun T."/>
        </authorList>
    </citation>
    <scope>NUCLEOTIDE SEQUENCE</scope>
    <source>
        <strain evidence="14">Pi057C3</strain>
    </source>
</reference>
<feature type="signal peptide" evidence="12">
    <location>
        <begin position="1"/>
        <end position="20"/>
    </location>
</feature>
<evidence type="ECO:0000256" key="10">
    <source>
        <dbReference type="ARBA" id="ARBA00023136"/>
    </source>
</evidence>
<accession>A0AAD5LYY1</accession>
<feature type="transmembrane region" description="Helical" evidence="11">
    <location>
        <begin position="179"/>
        <end position="198"/>
    </location>
</feature>
<evidence type="ECO:0000256" key="8">
    <source>
        <dbReference type="ARBA" id="ARBA00022989"/>
    </source>
</evidence>
<feature type="transmembrane region" description="Helical" evidence="11">
    <location>
        <begin position="30"/>
        <end position="53"/>
    </location>
</feature>
<comment type="subcellular location">
    <subcellularLocation>
        <location evidence="2">Membrane</location>
        <topology evidence="2">Multi-pass membrane protein</topology>
    </subcellularLocation>
</comment>